<protein>
    <recommendedName>
        <fullName evidence="4">Transposase Tc1-like domain-containing protein</fullName>
    </recommendedName>
</protein>
<dbReference type="Proteomes" id="UP001159363">
    <property type="component" value="Chromosome 1"/>
</dbReference>
<gene>
    <name evidence="2" type="ORF">PR048_003644</name>
</gene>
<evidence type="ECO:0000256" key="1">
    <source>
        <dbReference type="SAM" id="MobiDB-lite"/>
    </source>
</evidence>
<name>A0ABQ9IPW4_9NEOP</name>
<comment type="caution">
    <text evidence="2">The sequence shown here is derived from an EMBL/GenBank/DDBJ whole genome shotgun (WGS) entry which is preliminary data.</text>
</comment>
<evidence type="ECO:0000313" key="2">
    <source>
        <dbReference type="EMBL" id="KAJ8898284.1"/>
    </source>
</evidence>
<keyword evidence="3" id="KW-1185">Reference proteome</keyword>
<evidence type="ECO:0000313" key="3">
    <source>
        <dbReference type="Proteomes" id="UP001159363"/>
    </source>
</evidence>
<accession>A0ABQ9IPW4</accession>
<reference evidence="2 3" key="1">
    <citation type="submission" date="2023-02" db="EMBL/GenBank/DDBJ databases">
        <title>LHISI_Scaffold_Assembly.</title>
        <authorList>
            <person name="Stuart O.P."/>
            <person name="Cleave R."/>
            <person name="Magrath M.J.L."/>
            <person name="Mikheyev A.S."/>
        </authorList>
    </citation>
    <scope>NUCLEOTIDE SEQUENCE [LARGE SCALE GENOMIC DNA]</scope>
    <source>
        <strain evidence="2">Daus_M_001</strain>
        <tissue evidence="2">Leg muscle</tissue>
    </source>
</reference>
<feature type="compositionally biased region" description="Polar residues" evidence="1">
    <location>
        <begin position="150"/>
        <end position="159"/>
    </location>
</feature>
<proteinExistence type="predicted"/>
<evidence type="ECO:0008006" key="4">
    <source>
        <dbReference type="Google" id="ProtNLM"/>
    </source>
</evidence>
<dbReference type="PROSITE" id="PS51257">
    <property type="entry name" value="PROKAR_LIPOPROTEIN"/>
    <property type="match status" value="1"/>
</dbReference>
<organism evidence="2 3">
    <name type="scientific">Dryococelus australis</name>
    <dbReference type="NCBI Taxonomy" id="614101"/>
    <lineage>
        <taxon>Eukaryota</taxon>
        <taxon>Metazoa</taxon>
        <taxon>Ecdysozoa</taxon>
        <taxon>Arthropoda</taxon>
        <taxon>Hexapoda</taxon>
        <taxon>Insecta</taxon>
        <taxon>Pterygota</taxon>
        <taxon>Neoptera</taxon>
        <taxon>Polyneoptera</taxon>
        <taxon>Phasmatodea</taxon>
        <taxon>Verophasmatodea</taxon>
        <taxon>Anareolatae</taxon>
        <taxon>Phasmatidae</taxon>
        <taxon>Eurycanthinae</taxon>
        <taxon>Dryococelus</taxon>
    </lineage>
</organism>
<dbReference type="EMBL" id="JARBHB010000001">
    <property type="protein sequence ID" value="KAJ8898284.1"/>
    <property type="molecule type" value="Genomic_DNA"/>
</dbReference>
<feature type="region of interest" description="Disordered" evidence="1">
    <location>
        <begin position="150"/>
        <end position="169"/>
    </location>
</feature>
<sequence length="763" mass="84239">MRRRVFFVVLLSPWDKDYSWPIINYVGAACPLGSAGILWAAIQQLTCAGQCSEWRSLETKGLGGPYHAKHLFRPRQQLAVVAERLDCSLPTKANRVRFPAGSLPDFCKWESCRTMPLVAGFLGDLPFPPPLHSSAALFSPHFTLIGSQDRLASSPSTKANRARSPAEPLPDLHMRESRRMMPPIGGFLPLFHSGVVPYSPSSAHETSLLRAAQISSLHCNMLFIQRHCCPLSTGQLPKSIFQNTGITLILYAQCRNARAGETGYPRENPPTSGIVRYRDDKKACPALGWPHLTCTVQHHEGNIARLARRSDEALEVRVSVARIAPSLLDLGRGVPTGIHPTLKLPCHDTCMVSISIFVSALSITSHVDERKGPAIKGNWGSMPRYFPPFAVAGLSFASRFDRWSADAAILIVLIKPRIQKYILENTRHQSVASLFPIKPVPRSTTSTPVNHLENNAGNLMADSIIHLKAVHDKGTTTLPPPHPQYVTGASEPAIHVSSCEAMAKSSYVSHAALHKSQRALTISAKSSQPRQYGEVEWAHTHQVGVPGGEGYGVGSFHFLAHEVHVTCDCDQLAARPAQLYQHVSEFERGTMIGLRETGLSYRDISALTGHAATTMMRVCNQLRGEGRTQRRAGTGPRNVTTARDDRHLGRMAVTDRTASSSVLARHWSDATGVDLSVLTVRRRLLRMDWWHACHCVVFHCSETTNPSDCNRHVDAIVGMLGWQNVVFTDESRFNPPYIDGRIRVRCYRGDRNLAAYTVERHSG</sequence>